<sequence>MGRSTARQGGISVMGLLGLIVLGAVLFGPHLDTQSQTHCTVTGKDRVSGYRGATDSRVYTSCGVLRVSDSIVTGHLRSADTYAAIEIGKTYDFDTEGVRIGWPLSQFPNILEARESSS</sequence>
<geneLocation type="plasmid" evidence="1 2">
    <name>pCSL1</name>
</geneLocation>
<name>B0RJA4_CLASE</name>
<evidence type="ECO:0000313" key="1">
    <source>
        <dbReference type="EMBL" id="CAQ03294.1"/>
    </source>
</evidence>
<dbReference type="eggNOG" id="ENOG502ZTHY">
    <property type="taxonomic scope" value="Bacteria"/>
</dbReference>
<evidence type="ECO:0000313" key="2">
    <source>
        <dbReference type="Proteomes" id="UP000001318"/>
    </source>
</evidence>
<dbReference type="EMBL" id="AM849036">
    <property type="protein sequence ID" value="CAQ03294.1"/>
    <property type="molecule type" value="Genomic_DNA"/>
</dbReference>
<proteinExistence type="predicted"/>
<dbReference type="HOGENOM" id="CLU_2068951_0_0_11"/>
<dbReference type="AlphaFoldDB" id="B0RJA4"/>
<dbReference type="KEGG" id="cms:pCSL0051"/>
<protein>
    <submittedName>
        <fullName evidence="1">Secreted protein</fullName>
    </submittedName>
</protein>
<accession>B0RJA4</accession>
<keyword evidence="1" id="KW-0614">Plasmid</keyword>
<dbReference type="Proteomes" id="UP000001318">
    <property type="component" value="Plasmid pCSL1"/>
</dbReference>
<keyword evidence="2" id="KW-1185">Reference proteome</keyword>
<reference evidence="1 2" key="1">
    <citation type="journal article" date="2008" name="J. Bacteriol.">
        <title>Genome of the actinomycete plant pathogen Clavibacter michiganensis subsp. sepedonicus suggests recent niche adaptation.</title>
        <authorList>
            <person name="Bentley S.D."/>
            <person name="Corton C."/>
            <person name="Brown S.E."/>
            <person name="Barron A."/>
            <person name="Clark L."/>
            <person name="Doggett J."/>
            <person name="Harris B."/>
            <person name="Ormond D."/>
            <person name="Quail M.A."/>
            <person name="May G."/>
            <person name="Francis D."/>
            <person name="Knudson D."/>
            <person name="Parkhill J."/>
            <person name="Ishimaru C.A."/>
        </authorList>
    </citation>
    <scope>NUCLEOTIDE SEQUENCE [LARGE SCALE GENOMIC DNA]</scope>
    <source>
        <strain evidence="2">ATCC 33113 / DSM 20744 / JCM 9667 / LMG 2889 / ICMP 2535 / C-1</strain>
    </source>
</reference>
<organism evidence="1 2">
    <name type="scientific">Clavibacter sepedonicus</name>
    <name type="common">Clavibacter michiganensis subsp. sepedonicus</name>
    <dbReference type="NCBI Taxonomy" id="31964"/>
    <lineage>
        <taxon>Bacteria</taxon>
        <taxon>Bacillati</taxon>
        <taxon>Actinomycetota</taxon>
        <taxon>Actinomycetes</taxon>
        <taxon>Micrococcales</taxon>
        <taxon>Microbacteriaceae</taxon>
        <taxon>Clavibacter</taxon>
    </lineage>
</organism>
<gene>
    <name evidence="1" type="ordered locus">pCSL0051</name>
</gene>